<evidence type="ECO:0000313" key="4">
    <source>
        <dbReference type="RefSeq" id="XP_022111544.1"/>
    </source>
</evidence>
<feature type="region of interest" description="Disordered" evidence="1">
    <location>
        <begin position="121"/>
        <end position="146"/>
    </location>
</feature>
<dbReference type="Proteomes" id="UP000694845">
    <property type="component" value="Unplaced"/>
</dbReference>
<sequence>MPRNRKKRPIEAHATLAKMAGSNNDFATLLAVYRRYADSESPSSWCQRNYIHLRAVKTASSIHKQLENILNRQLKAKYEWIKELLPRLHQLDVYALSGCLAPKISDETDIVEAEFSDRTAIEQPKSEKSGETRVQISKRNSEDSVAEARKCYLERKKAKLHR</sequence>
<protein>
    <submittedName>
        <fullName evidence="3 4">Probable ATP-dependent RNA helicase DHX40 isoform X1</fullName>
    </submittedName>
</protein>
<keyword evidence="3 4" id="KW-0547">Nucleotide-binding</keyword>
<feature type="compositionally biased region" description="Basic and acidic residues" evidence="1">
    <location>
        <begin position="121"/>
        <end position="131"/>
    </location>
</feature>
<dbReference type="OrthoDB" id="10253254at2759"/>
<keyword evidence="3 4" id="KW-0347">Helicase</keyword>
<gene>
    <name evidence="3 4" type="primary">LOC110990754</name>
</gene>
<proteinExistence type="predicted"/>
<dbReference type="RefSeq" id="XP_022111543.1">
    <property type="nucleotide sequence ID" value="XM_022255851.1"/>
</dbReference>
<organism evidence="2 4">
    <name type="scientific">Acanthaster planci</name>
    <name type="common">Crown-of-thorns starfish</name>
    <dbReference type="NCBI Taxonomy" id="133434"/>
    <lineage>
        <taxon>Eukaryota</taxon>
        <taxon>Metazoa</taxon>
        <taxon>Echinodermata</taxon>
        <taxon>Eleutherozoa</taxon>
        <taxon>Asterozoa</taxon>
        <taxon>Asteroidea</taxon>
        <taxon>Valvatacea</taxon>
        <taxon>Valvatida</taxon>
        <taxon>Acanthasteridae</taxon>
        <taxon>Acanthaster</taxon>
    </lineage>
</organism>
<dbReference type="AlphaFoldDB" id="A0A8B8A1J1"/>
<keyword evidence="3 4" id="KW-0067">ATP-binding</keyword>
<evidence type="ECO:0000256" key="1">
    <source>
        <dbReference type="SAM" id="MobiDB-lite"/>
    </source>
</evidence>
<dbReference type="GO" id="GO:0004386">
    <property type="term" value="F:helicase activity"/>
    <property type="evidence" value="ECO:0007669"/>
    <property type="project" value="UniProtKB-KW"/>
</dbReference>
<reference evidence="3 4" key="1">
    <citation type="submission" date="2025-04" db="UniProtKB">
        <authorList>
            <consortium name="RefSeq"/>
        </authorList>
    </citation>
    <scope>IDENTIFICATION</scope>
</reference>
<evidence type="ECO:0000313" key="3">
    <source>
        <dbReference type="RefSeq" id="XP_022111543.1"/>
    </source>
</evidence>
<name>A0A8B8A1J1_ACAPL</name>
<keyword evidence="2" id="KW-1185">Reference proteome</keyword>
<keyword evidence="3 4" id="KW-0378">Hydrolase</keyword>
<dbReference type="RefSeq" id="XP_022111544.1">
    <property type="nucleotide sequence ID" value="XM_022255852.1"/>
</dbReference>
<dbReference type="GeneID" id="110990754"/>
<dbReference type="KEGG" id="aplc:110990754"/>
<accession>A0A8B8A1J1</accession>
<evidence type="ECO:0000313" key="2">
    <source>
        <dbReference type="Proteomes" id="UP000694845"/>
    </source>
</evidence>